<dbReference type="SUPFAM" id="SSF81296">
    <property type="entry name" value="E set domains"/>
    <property type="match status" value="1"/>
</dbReference>
<dbReference type="Pfam" id="PF17789">
    <property type="entry name" value="MG4"/>
    <property type="match status" value="1"/>
</dbReference>
<dbReference type="InterPro" id="IPR047565">
    <property type="entry name" value="Alpha-macroglob_thiol-ester_cl"/>
</dbReference>
<dbReference type="EMBL" id="D13567">
    <property type="protein sequence ID" value="BAA02762.1"/>
    <property type="molecule type" value="mRNA"/>
</dbReference>
<evidence type="ECO:0000256" key="7">
    <source>
        <dbReference type="ARBA" id="ARBA00023157"/>
    </source>
</evidence>
<evidence type="ECO:0000259" key="11">
    <source>
        <dbReference type="SMART" id="SM01360"/>
    </source>
</evidence>
<dbReference type="PIR" id="T43166">
    <property type="entry name" value="T43166"/>
</dbReference>
<dbReference type="SUPFAM" id="SSF49410">
    <property type="entry name" value="Alpha-macroglobulin receptor domain"/>
    <property type="match status" value="1"/>
</dbReference>
<evidence type="ECO:0000256" key="4">
    <source>
        <dbReference type="ARBA" id="ARBA00022690"/>
    </source>
</evidence>
<evidence type="ECO:0000256" key="9">
    <source>
        <dbReference type="SAM" id="SignalP"/>
    </source>
</evidence>
<organism evidence="13">
    <name type="scientific">Lethenteron camtschaticum</name>
    <name type="common">Japanese lamprey</name>
    <name type="synonym">Lampetra japonica</name>
    <dbReference type="NCBI Taxonomy" id="980415"/>
    <lineage>
        <taxon>Eukaryota</taxon>
        <taxon>Metazoa</taxon>
        <taxon>Chordata</taxon>
        <taxon>Craniata</taxon>
        <taxon>Vertebrata</taxon>
        <taxon>Cyclostomata</taxon>
        <taxon>Hyperoartia</taxon>
        <taxon>Petromyzontiformes</taxon>
        <taxon>Petromyzontidae</taxon>
        <taxon>Lethenteron</taxon>
    </lineage>
</organism>
<dbReference type="GO" id="GO:0005615">
    <property type="term" value="C:extracellular space"/>
    <property type="evidence" value="ECO:0007669"/>
    <property type="project" value="InterPro"/>
</dbReference>
<proteinExistence type="evidence at transcript level"/>
<dbReference type="InterPro" id="IPR041555">
    <property type="entry name" value="MG3"/>
</dbReference>
<dbReference type="Gene3D" id="2.60.40.690">
    <property type="entry name" value="Alpha-macroglobulin, receptor-binding domain"/>
    <property type="match status" value="1"/>
</dbReference>
<feature type="domain" description="Alpha-2-macroglobulin bait region" evidence="10">
    <location>
        <begin position="474"/>
        <end position="628"/>
    </location>
</feature>
<dbReference type="SMART" id="SM01359">
    <property type="entry name" value="A2M_N_2"/>
    <property type="match status" value="1"/>
</dbReference>
<dbReference type="InterPro" id="IPR019742">
    <property type="entry name" value="MacrogloblnA2_CS"/>
</dbReference>
<dbReference type="CDD" id="cd02897">
    <property type="entry name" value="A2M_2"/>
    <property type="match status" value="1"/>
</dbReference>
<dbReference type="InterPro" id="IPR036595">
    <property type="entry name" value="A-macroglobulin_rcpt-bd_sf"/>
</dbReference>
<dbReference type="InterPro" id="IPR008930">
    <property type="entry name" value="Terpenoid_cyclase/PrenylTrfase"/>
</dbReference>
<evidence type="ECO:0000256" key="3">
    <source>
        <dbReference type="ARBA" id="ARBA00022525"/>
    </source>
</evidence>
<dbReference type="GO" id="GO:0004867">
    <property type="term" value="F:serine-type endopeptidase inhibitor activity"/>
    <property type="evidence" value="ECO:0007669"/>
    <property type="project" value="UniProtKB-KW"/>
</dbReference>
<dbReference type="PROSITE" id="PS00477">
    <property type="entry name" value="ALPHA_2_MACROGLOBULIN"/>
    <property type="match status" value="1"/>
</dbReference>
<protein>
    <submittedName>
        <fullName evidence="13">Alpha-2-macroglobulin</fullName>
    </submittedName>
</protein>
<dbReference type="Gene3D" id="2.60.40.1940">
    <property type="match status" value="1"/>
</dbReference>
<dbReference type="Gene3D" id="1.50.10.20">
    <property type="match status" value="1"/>
</dbReference>
<dbReference type="PANTHER" id="PTHR11412">
    <property type="entry name" value="MACROGLOBULIN / COMPLEMENT"/>
    <property type="match status" value="1"/>
</dbReference>
<dbReference type="Pfam" id="PF17791">
    <property type="entry name" value="MG3"/>
    <property type="match status" value="1"/>
</dbReference>
<dbReference type="Pfam" id="PF07677">
    <property type="entry name" value="A2M_recep"/>
    <property type="match status" value="1"/>
</dbReference>
<dbReference type="InterPro" id="IPR041813">
    <property type="entry name" value="A2M_TED"/>
</dbReference>
<accession>Q91076</accession>
<evidence type="ECO:0000256" key="5">
    <source>
        <dbReference type="ARBA" id="ARBA00022729"/>
    </source>
</evidence>
<dbReference type="InterPro" id="IPR014756">
    <property type="entry name" value="Ig_E-set"/>
</dbReference>
<sequence length="1503" mass="163662">MGMAGHAFLLLLCALAAVVSADEQSSGHYLVFVPSELHALSSERLCVSLLGVTGEVTFRATLHYKDSRDTSHVAQNHTVVGEVDAGVLLQPSGGDLHHCFSFTVPDVQGTTYANLVVRAAGEGLNFTKTHAVVVRKVKDVVFVQTDKPVYKPGQSVKFRVVTLDENFATVLKTYALIYIEDPQRNRIAQWRNASGRAGIVQLELDMPSEPPLGTYNVMVVEQSGGDSVASHTFTVEEYVLPTFEVSIQTPSYLNYLDKSVTLKVCGRYTYGKPVHGAVNASVCIQGQPRFWWREECIIPVCNEFFMKVGKDGCAEWQVDNAKPSNASCHTTHVLKVVAVLEEEGTGMKMKQKAEKNFETDITRISFVDMPSWYRHGLPIVGKVKVERPDGSPVPHKLVSLIVKQGNAAPPGSQHHTGADGTFTFTIDTGDFNRSDTIFLEATDPEFNSTAHPSVTYQQGYSTISAFFSPSDSFLQLDRVAHTLECGSSVPLRLLLVLKENRSSAGDGHAGGVVHPVINVLVMSRGNILHTESFTMDNVYLGKAHSHHFQLKVKHSFAPTARLLAWMVFNNETVADTLALPVHKCFPNKVSVGFEHEQELPGAMSTLSIRASPGSLCALRVVDKSVLLLKPEAQLSAESIFQRLQVQDLTYYDYGIERWDCSPEHYRRRKRSYGVWMDDFQNSVHRLFKGMGLVVLTDTTVKRSVDCHQLMHHRHRIAYSMETVASPGLRFSDRGNISPVGQGGAMFKTVKETVREYFPETWIWDLYPVSESGLEQVAVKVPDSITEWKASAFCSSPAGFGLSEVSSLRVFTPFFVEPVLPYSVVRGETFPLAISVHNYLHSCLKIEVTLLDSEHFAVAAGGPRGAASCVCPDRKGLFSFLIEPLALGTVNVSVRAAAVHSDEPCGNEVVVVPEEGAVDTVVRSVIVEPEGIPKELAYSSLLCPKSPASERFVFNLPLPANVIVGSARAYATIAGDIMGSALQNLDKLLTLPTGCGEQNMVKFAPNIYIQEYLQNSGQLTDAVRDKALNFLRVGYQRQLTYKRDDHSYSAFGKSDDDGNTWLTAFVLKSFVRASKHIAVSEDHITGPFSWLVEHQNASTGCFISVGRLFNNAMKGGVSDDVSLTAYVTAALLESNISGPVVERALGCLRPLVLESSNAHLLALASYAFSLSADGATAQALRDALQSRAVTKGGLTHWQEANKKDDKDEEDEEGGFNFRRSYGGTTSAAVETTAYALLSRLAVPGQLAASATSSNIGVVQWLSKQRNAYGGFSSTQDTVVGLQALSAFAALIDGDGGGGGSGGIKAVVLDSAHTLLREVSIDSTNALILHQVQLPPPVPAPMVSSCTVEATGQGCALFQVSLKYNEPPKSSKPKFSLSVETNPANCSKAARKGFQINVEVSYHGERGESNMALVEVKMISGYSAVKSSLKELQTFYDFVKKVEVDASRVVIYLDKVDKKPIAIKLSVTQDIAVDNLQPATVRVYDYYATEDAATSMYSAPCTHSQ</sequence>
<dbReference type="InterPro" id="IPR002890">
    <property type="entry name" value="MG2"/>
</dbReference>
<dbReference type="InterPro" id="IPR050473">
    <property type="entry name" value="A2M/Complement_sys"/>
</dbReference>
<evidence type="ECO:0000256" key="8">
    <source>
        <dbReference type="ARBA" id="ARBA00023180"/>
    </source>
</evidence>
<evidence type="ECO:0000313" key="13">
    <source>
        <dbReference type="EMBL" id="BAA02762.1"/>
    </source>
</evidence>
<keyword evidence="5 9" id="KW-0732">Signal</keyword>
<keyword evidence="8" id="KW-0325">Glycoprotein</keyword>
<dbReference type="InterPro" id="IPR001599">
    <property type="entry name" value="Macroglobln_a2"/>
</dbReference>
<feature type="signal peptide" evidence="9">
    <location>
        <begin position="1"/>
        <end position="21"/>
    </location>
</feature>
<dbReference type="InterPro" id="IPR011626">
    <property type="entry name" value="Alpha-macroglobulin_TED"/>
</dbReference>
<feature type="domain" description="Alpha-2-macroglobulin" evidence="11">
    <location>
        <begin position="760"/>
        <end position="849"/>
    </location>
</feature>
<dbReference type="Gene3D" id="2.60.40.1930">
    <property type="match status" value="2"/>
</dbReference>
<evidence type="ECO:0000256" key="1">
    <source>
        <dbReference type="ARBA" id="ARBA00004613"/>
    </source>
</evidence>
<comment type="similarity">
    <text evidence="2">Belongs to the protease inhibitor I39 (alpha-2-macroglobulin) family.</text>
</comment>
<evidence type="ECO:0000256" key="6">
    <source>
        <dbReference type="ARBA" id="ARBA00022900"/>
    </source>
</evidence>
<reference evidence="13" key="1">
    <citation type="submission" date="1992-11" db="EMBL/GenBank/DDBJ databases">
        <authorList>
            <person name="Nonaka M."/>
        </authorList>
    </citation>
    <scope>NUCLEOTIDE SEQUENCE</scope>
    <source>
        <tissue evidence="13">Liver</tissue>
    </source>
</reference>
<dbReference type="Pfam" id="PF07678">
    <property type="entry name" value="TED_complement"/>
    <property type="match status" value="1"/>
</dbReference>
<dbReference type="SMART" id="SM01361">
    <property type="entry name" value="A2M_recep"/>
    <property type="match status" value="1"/>
</dbReference>
<dbReference type="InterPro" id="IPR009048">
    <property type="entry name" value="A-macroglobulin_rcpt-bd"/>
</dbReference>
<keyword evidence="4" id="KW-0646">Protease inhibitor</keyword>
<evidence type="ECO:0000256" key="2">
    <source>
        <dbReference type="ARBA" id="ARBA00010952"/>
    </source>
</evidence>
<dbReference type="Pfam" id="PF00207">
    <property type="entry name" value="A2M"/>
    <property type="match status" value="1"/>
</dbReference>
<name>Q91076_LETCA</name>
<dbReference type="Pfam" id="PF07703">
    <property type="entry name" value="A2M_BRD"/>
    <property type="match status" value="1"/>
</dbReference>
<dbReference type="Gene3D" id="2.60.120.1540">
    <property type="match status" value="1"/>
</dbReference>
<dbReference type="Gene3D" id="2.60.40.10">
    <property type="entry name" value="Immunoglobulins"/>
    <property type="match status" value="2"/>
</dbReference>
<dbReference type="SMART" id="SM01419">
    <property type="entry name" value="Thiol-ester_cl"/>
    <property type="match status" value="1"/>
</dbReference>
<dbReference type="PANTHER" id="PTHR11412:SF171">
    <property type="entry name" value="PREGNANCY ZONE PROTEIN-LIKE PROTEIN"/>
    <property type="match status" value="1"/>
</dbReference>
<keyword evidence="6" id="KW-0722">Serine protease inhibitor</keyword>
<dbReference type="InterPro" id="IPR011625">
    <property type="entry name" value="A2M_N_BRD"/>
</dbReference>
<keyword evidence="7" id="KW-1015">Disulfide bond</keyword>
<keyword evidence="3" id="KW-0964">Secreted</keyword>
<dbReference type="FunFam" id="1.50.10.20:FF:000001">
    <property type="entry name" value="CD109 isoform 1"/>
    <property type="match status" value="1"/>
</dbReference>
<feature type="chain" id="PRO_5004318798" evidence="9">
    <location>
        <begin position="22"/>
        <end position="1503"/>
    </location>
</feature>
<evidence type="ECO:0000259" key="10">
    <source>
        <dbReference type="SMART" id="SM01359"/>
    </source>
</evidence>
<dbReference type="FunFam" id="2.60.40.1930:FF:000001">
    <property type="entry name" value="CD109 isoform 3"/>
    <property type="match status" value="1"/>
</dbReference>
<dbReference type="SMART" id="SM01360">
    <property type="entry name" value="A2M"/>
    <property type="match status" value="1"/>
</dbReference>
<dbReference type="Gene3D" id="6.20.50.160">
    <property type="match status" value="1"/>
</dbReference>
<dbReference type="Gene3D" id="2.20.130.20">
    <property type="match status" value="1"/>
</dbReference>
<dbReference type="SUPFAM" id="SSF48239">
    <property type="entry name" value="Terpenoid cyclases/Protein prenyltransferases"/>
    <property type="match status" value="1"/>
</dbReference>
<dbReference type="InterPro" id="IPR013783">
    <property type="entry name" value="Ig-like_fold"/>
</dbReference>
<evidence type="ECO:0000259" key="12">
    <source>
        <dbReference type="SMART" id="SM01361"/>
    </source>
</evidence>
<feature type="domain" description="Alpha-macroglobulin receptor-binding" evidence="12">
    <location>
        <begin position="1407"/>
        <end position="1495"/>
    </location>
</feature>
<dbReference type="Pfam" id="PF01835">
    <property type="entry name" value="MG2"/>
    <property type="match status" value="1"/>
</dbReference>
<comment type="subcellular location">
    <subcellularLocation>
        <location evidence="1">Secreted</location>
    </subcellularLocation>
</comment>
<dbReference type="InterPro" id="IPR040839">
    <property type="entry name" value="MG4"/>
</dbReference>